<dbReference type="SUPFAM" id="SSF48452">
    <property type="entry name" value="TPR-like"/>
    <property type="match status" value="3"/>
</dbReference>
<evidence type="ECO:0008006" key="4">
    <source>
        <dbReference type="Google" id="ProtNLM"/>
    </source>
</evidence>
<dbReference type="InterPro" id="IPR011990">
    <property type="entry name" value="TPR-like_helical_dom_sf"/>
</dbReference>
<comment type="caution">
    <text evidence="2">The sequence shown here is derived from an EMBL/GenBank/DDBJ whole genome shotgun (WGS) entry which is preliminary data.</text>
</comment>
<evidence type="ECO:0000313" key="3">
    <source>
        <dbReference type="Proteomes" id="UP000051096"/>
    </source>
</evidence>
<sequence length="691" mass="79029">MSSILFVIFLSGGDVYLNQHNFSEAYRYYRMLTAVEATHQSYYGLAVSDLHHGFTDESITRLASVRFARPDVFYYLGVGYYRCGSYDTAAHYFNLFAHAMPEVWQPHYYAGLISLKEYNVAEAQVNISRMHGNIYKEILEAYLRDYENLVQARELLRQDRYEEALRLYEQVNRFFGYREIGYAYTLAALHEYDASCALLDSVMAHSGEDELVARSMFEAARVCIAAYRVAEARTYLRRMLDRESSDEILFMLGKTFSDEAQYDSALAYFTVLPDSVDAYLFYRGRTEYFLGLWGQAEQHLLLHREMFPVSSHGDRAVFILASINFKRSEFNQALSFWTEFVSEYPHSPYAAAAQKGIGDTYFELKQYRNALRAYEHVGEYDPSVAIASQAQLMTYEAGYHMGTYGSLLSALRSYVIEHPGSPFVVRTRMRIADILLRQKQYYQALAELESVIEQYPHSPLTAQAYIEKARIHELLGNTTEIKNVYEQLLADAHTSGYHAFAADKLGALCVAESHFDDALGYYNMLIDDADYREKALFEIAKIYDALGQYGESDMIIENLASEFPESVFLLDALILRARAYRKQGHHGDAINVLTDYIATVGPKPSILMELGHVYFEIEDYQNARTQYVRACERFEQQRDNAAQALLFAGDAALAIGDPKGAREYYLQSDRIAESPLLKNQAATKLRTVADQ</sequence>
<proteinExistence type="predicted"/>
<dbReference type="SMART" id="SM00028">
    <property type="entry name" value="TPR"/>
    <property type="match status" value="7"/>
</dbReference>
<dbReference type="PATRIC" id="fig|1703780.3.peg.1794"/>
<reference evidence="2 3" key="1">
    <citation type="journal article" date="2015" name="Microbiome">
        <title>Genomic resolution of linkages in carbon, nitrogen, and sulfur cycling among widespread estuary sediment bacteria.</title>
        <authorList>
            <person name="Baker B.J."/>
            <person name="Lazar C.S."/>
            <person name="Teske A.P."/>
            <person name="Dick G.J."/>
        </authorList>
    </citation>
    <scope>NUCLEOTIDE SEQUENCE [LARGE SCALE GENOMIC DNA]</scope>
    <source>
        <strain evidence="2">SM23_60</strain>
    </source>
</reference>
<evidence type="ECO:0000256" key="1">
    <source>
        <dbReference type="PROSITE-ProRule" id="PRU00339"/>
    </source>
</evidence>
<dbReference type="PROSITE" id="PS50005">
    <property type="entry name" value="TPR"/>
    <property type="match status" value="2"/>
</dbReference>
<dbReference type="Pfam" id="PF13174">
    <property type="entry name" value="TPR_6"/>
    <property type="match status" value="1"/>
</dbReference>
<protein>
    <recommendedName>
        <fullName evidence="4">Outer membrane lipoprotein BamD-like domain-containing protein</fullName>
    </recommendedName>
</protein>
<organism evidence="2 3">
    <name type="scientific">candidate division WOR_3 bacterium SM23_60</name>
    <dbReference type="NCBI Taxonomy" id="1703780"/>
    <lineage>
        <taxon>Bacteria</taxon>
        <taxon>Bacteria division WOR-3</taxon>
    </lineage>
</organism>
<dbReference type="Proteomes" id="UP000051096">
    <property type="component" value="Unassembled WGS sequence"/>
</dbReference>
<feature type="repeat" description="TPR" evidence="1">
    <location>
        <begin position="351"/>
        <end position="384"/>
    </location>
</feature>
<name>A0A0S8G755_UNCW3</name>
<evidence type="ECO:0000313" key="2">
    <source>
        <dbReference type="EMBL" id="KPK68726.1"/>
    </source>
</evidence>
<dbReference type="AlphaFoldDB" id="A0A0S8G755"/>
<accession>A0A0S8G755</accession>
<dbReference type="PANTHER" id="PTHR12558:SF13">
    <property type="entry name" value="CELL DIVISION CYCLE PROTEIN 27 HOMOLOG"/>
    <property type="match status" value="1"/>
</dbReference>
<dbReference type="Gene3D" id="1.25.40.10">
    <property type="entry name" value="Tetratricopeptide repeat domain"/>
    <property type="match status" value="6"/>
</dbReference>
<dbReference type="EMBL" id="LJUO01000155">
    <property type="protein sequence ID" value="KPK68726.1"/>
    <property type="molecule type" value="Genomic_DNA"/>
</dbReference>
<dbReference type="InterPro" id="IPR019734">
    <property type="entry name" value="TPR_rpt"/>
</dbReference>
<gene>
    <name evidence="2" type="ORF">AMJ87_11490</name>
</gene>
<keyword evidence="1" id="KW-0802">TPR repeat</keyword>
<feature type="repeat" description="TPR" evidence="1">
    <location>
        <begin position="604"/>
        <end position="637"/>
    </location>
</feature>
<dbReference type="Pfam" id="PF13424">
    <property type="entry name" value="TPR_12"/>
    <property type="match status" value="2"/>
</dbReference>
<dbReference type="PANTHER" id="PTHR12558">
    <property type="entry name" value="CELL DIVISION CYCLE 16,23,27"/>
    <property type="match status" value="1"/>
</dbReference>